<reference evidence="2" key="1">
    <citation type="journal article" date="2022" name="Mol. Ecol. Resour.">
        <title>The genomes of chicory, endive, great burdock and yacon provide insights into Asteraceae palaeo-polyploidization history and plant inulin production.</title>
        <authorList>
            <person name="Fan W."/>
            <person name="Wang S."/>
            <person name="Wang H."/>
            <person name="Wang A."/>
            <person name="Jiang F."/>
            <person name="Liu H."/>
            <person name="Zhao H."/>
            <person name="Xu D."/>
            <person name="Zhang Y."/>
        </authorList>
    </citation>
    <scope>NUCLEOTIDE SEQUENCE [LARGE SCALE GENOMIC DNA]</scope>
    <source>
        <strain evidence="2">cv. Yunnan</strain>
    </source>
</reference>
<gene>
    <name evidence="1" type="ORF">L1987_23092</name>
</gene>
<keyword evidence="2" id="KW-1185">Reference proteome</keyword>
<dbReference type="Proteomes" id="UP001056120">
    <property type="component" value="Linkage Group LG08"/>
</dbReference>
<protein>
    <submittedName>
        <fullName evidence="1">Uncharacterized protein</fullName>
    </submittedName>
</protein>
<proteinExistence type="predicted"/>
<comment type="caution">
    <text evidence="1">The sequence shown here is derived from an EMBL/GenBank/DDBJ whole genome shotgun (WGS) entry which is preliminary data.</text>
</comment>
<accession>A0ACB9II12</accession>
<evidence type="ECO:0000313" key="2">
    <source>
        <dbReference type="Proteomes" id="UP001056120"/>
    </source>
</evidence>
<reference evidence="1 2" key="2">
    <citation type="journal article" date="2022" name="Mol. Ecol. Resour.">
        <title>The genomes of chicory, endive, great burdock and yacon provide insights into Asteraceae paleo-polyploidization history and plant inulin production.</title>
        <authorList>
            <person name="Fan W."/>
            <person name="Wang S."/>
            <person name="Wang H."/>
            <person name="Wang A."/>
            <person name="Jiang F."/>
            <person name="Liu H."/>
            <person name="Zhao H."/>
            <person name="Xu D."/>
            <person name="Zhang Y."/>
        </authorList>
    </citation>
    <scope>NUCLEOTIDE SEQUENCE [LARGE SCALE GENOMIC DNA]</scope>
    <source>
        <strain evidence="2">cv. Yunnan</strain>
        <tissue evidence="1">Leaves</tissue>
    </source>
</reference>
<evidence type="ECO:0000313" key="1">
    <source>
        <dbReference type="EMBL" id="KAI3807168.1"/>
    </source>
</evidence>
<sequence>MAEFAAQFPYDPTPDQKHAFVNVEKDLTERETSMDRLICGDVGFGKTEVAQRALFVSFRLGSKLWVAYEQISEKPI</sequence>
<name>A0ACB9II12_9ASTR</name>
<dbReference type="EMBL" id="CM042025">
    <property type="protein sequence ID" value="KAI3807168.1"/>
    <property type="molecule type" value="Genomic_DNA"/>
</dbReference>
<organism evidence="1 2">
    <name type="scientific">Smallanthus sonchifolius</name>
    <dbReference type="NCBI Taxonomy" id="185202"/>
    <lineage>
        <taxon>Eukaryota</taxon>
        <taxon>Viridiplantae</taxon>
        <taxon>Streptophyta</taxon>
        <taxon>Embryophyta</taxon>
        <taxon>Tracheophyta</taxon>
        <taxon>Spermatophyta</taxon>
        <taxon>Magnoliopsida</taxon>
        <taxon>eudicotyledons</taxon>
        <taxon>Gunneridae</taxon>
        <taxon>Pentapetalae</taxon>
        <taxon>asterids</taxon>
        <taxon>campanulids</taxon>
        <taxon>Asterales</taxon>
        <taxon>Asteraceae</taxon>
        <taxon>Asteroideae</taxon>
        <taxon>Heliantheae alliance</taxon>
        <taxon>Millerieae</taxon>
        <taxon>Smallanthus</taxon>
    </lineage>
</organism>